<feature type="domain" description="Carbohydrate-binding/sugar hydrolysis" evidence="6">
    <location>
        <begin position="67"/>
        <end position="232"/>
    </location>
</feature>
<dbReference type="InterPro" id="IPR011050">
    <property type="entry name" value="Pectin_lyase_fold/virulence"/>
</dbReference>
<keyword evidence="4" id="KW-0677">Repeat</keyword>
<dbReference type="InterPro" id="IPR006626">
    <property type="entry name" value="PbH1"/>
</dbReference>
<keyword evidence="2" id="KW-0964">Secreted</keyword>
<evidence type="ECO:0000256" key="1">
    <source>
        <dbReference type="ARBA" id="ARBA00004613"/>
    </source>
</evidence>
<dbReference type="SUPFAM" id="SSF51126">
    <property type="entry name" value="Pectin lyase-like"/>
    <property type="match status" value="1"/>
</dbReference>
<keyword evidence="3 5" id="KW-0732">Signal</keyword>
<feature type="chain" id="PRO_5046431505" description="Carbohydrate-binding/sugar hydrolysis domain-containing protein" evidence="5">
    <location>
        <begin position="26"/>
        <end position="465"/>
    </location>
</feature>
<dbReference type="SMART" id="SM00710">
    <property type="entry name" value="PbH1"/>
    <property type="match status" value="7"/>
</dbReference>
<dbReference type="Proteomes" id="UP001232245">
    <property type="component" value="Unassembled WGS sequence"/>
</dbReference>
<dbReference type="EMBL" id="JAUSTZ010000005">
    <property type="protein sequence ID" value="MDQ0226350.1"/>
    <property type="molecule type" value="Genomic_DNA"/>
</dbReference>
<evidence type="ECO:0000313" key="8">
    <source>
        <dbReference type="Proteomes" id="UP001232245"/>
    </source>
</evidence>
<dbReference type="PANTHER" id="PTHR40088:SF2">
    <property type="entry name" value="SECRETED SUGAR HYDROLASE"/>
    <property type="match status" value="1"/>
</dbReference>
<gene>
    <name evidence="7" type="ORF">J2S02_002695</name>
</gene>
<comment type="subcellular location">
    <subcellularLocation>
        <location evidence="1">Secreted</location>
    </subcellularLocation>
</comment>
<feature type="signal peptide" evidence="5">
    <location>
        <begin position="1"/>
        <end position="25"/>
    </location>
</feature>
<organism evidence="7 8">
    <name type="scientific">Metabacillus niabensis</name>
    <dbReference type="NCBI Taxonomy" id="324854"/>
    <lineage>
        <taxon>Bacteria</taxon>
        <taxon>Bacillati</taxon>
        <taxon>Bacillota</taxon>
        <taxon>Bacilli</taxon>
        <taxon>Bacillales</taxon>
        <taxon>Bacillaceae</taxon>
        <taxon>Metabacillus</taxon>
    </lineage>
</organism>
<dbReference type="Pfam" id="PF13229">
    <property type="entry name" value="Beta_helix"/>
    <property type="match status" value="1"/>
</dbReference>
<dbReference type="InterPro" id="IPR052052">
    <property type="entry name" value="Polysaccharide_Lyase_9"/>
</dbReference>
<dbReference type="InterPro" id="IPR012334">
    <property type="entry name" value="Pectin_lyas_fold"/>
</dbReference>
<dbReference type="Gene3D" id="2.160.20.10">
    <property type="entry name" value="Single-stranded right-handed beta-helix, Pectin lyase-like"/>
    <property type="match status" value="2"/>
</dbReference>
<comment type="caution">
    <text evidence="7">The sequence shown here is derived from an EMBL/GenBank/DDBJ whole genome shotgun (WGS) entry which is preliminary data.</text>
</comment>
<keyword evidence="8" id="KW-1185">Reference proteome</keyword>
<accession>A0ABT9Z2W3</accession>
<proteinExistence type="predicted"/>
<evidence type="ECO:0000256" key="4">
    <source>
        <dbReference type="ARBA" id="ARBA00022737"/>
    </source>
</evidence>
<evidence type="ECO:0000259" key="6">
    <source>
        <dbReference type="SMART" id="SM00722"/>
    </source>
</evidence>
<protein>
    <recommendedName>
        <fullName evidence="6">Carbohydrate-binding/sugar hydrolysis domain-containing protein</fullName>
    </recommendedName>
</protein>
<evidence type="ECO:0000256" key="2">
    <source>
        <dbReference type="ARBA" id="ARBA00022525"/>
    </source>
</evidence>
<reference evidence="7 8" key="1">
    <citation type="submission" date="2023-07" db="EMBL/GenBank/DDBJ databases">
        <title>Genomic Encyclopedia of Type Strains, Phase IV (KMG-IV): sequencing the most valuable type-strain genomes for metagenomic binning, comparative biology and taxonomic classification.</title>
        <authorList>
            <person name="Goeker M."/>
        </authorList>
    </citation>
    <scope>NUCLEOTIDE SEQUENCE [LARGE SCALE GENOMIC DNA]</scope>
    <source>
        <strain evidence="7 8">DSM 17723</strain>
    </source>
</reference>
<dbReference type="InterPro" id="IPR039448">
    <property type="entry name" value="Beta_helix"/>
</dbReference>
<dbReference type="PANTHER" id="PTHR40088">
    <property type="entry name" value="PECTATE LYASE (EUROFUNG)"/>
    <property type="match status" value="1"/>
</dbReference>
<sequence length="465" mass="51609">MKKLILILLTLAAFIIVFTLNNTNAEPEKTIYVAKNGNDQNNGTKSKPFRTLKKAAAEATAGTTVFIREGTYNEKLVIKHSGTKSKPVRFQAYQKEKVVLSGDGLKNVEGDTALVLIHNKHYLKISGLTIQDLTTDLTDETVMGFYVTGSSSHITLENNHVHQIKTFGDDGNAHGIAVYGTGAMKDINIINNTVEDLKLGASEALVLNGNIDGFRVEHNVVRRNDNIGIDLIGYEGISSDKKADYVRNGIIKNNQVYEISSYGNPAYGEEYSAGGIYVDGGKNITIEQNTIYKSDIGIEATSEHAKKYADDIKIINNVIYDNHYTGISIGGYDEERGGTINSTISQNIIYRNDTKGLDGGQLLLQHDTRNNVIERNIITAGPSRLFIVNYFSTNKDNLLKKNVFHKEKNKQGIWVWKEEEYTSFSKFKKASKSDKDSSYVNPGYKNASNYDFELTNDSPALEIVE</sequence>
<evidence type="ECO:0000256" key="3">
    <source>
        <dbReference type="ARBA" id="ARBA00022729"/>
    </source>
</evidence>
<evidence type="ECO:0000256" key="5">
    <source>
        <dbReference type="SAM" id="SignalP"/>
    </source>
</evidence>
<dbReference type="InterPro" id="IPR006633">
    <property type="entry name" value="Carb-bd_sugar_hydrolysis-dom"/>
</dbReference>
<dbReference type="SMART" id="SM00722">
    <property type="entry name" value="CASH"/>
    <property type="match status" value="1"/>
</dbReference>
<evidence type="ECO:0000313" key="7">
    <source>
        <dbReference type="EMBL" id="MDQ0226350.1"/>
    </source>
</evidence>
<dbReference type="RefSeq" id="WP_174879665.1">
    <property type="nucleotide sequence ID" value="NZ_CADEPK010000033.1"/>
</dbReference>
<name>A0ABT9Z2W3_9BACI</name>